<evidence type="ECO:0000256" key="6">
    <source>
        <dbReference type="ARBA" id="ARBA00023002"/>
    </source>
</evidence>
<dbReference type="InterPro" id="IPR036318">
    <property type="entry name" value="FAD-bd_PCMH-like_sf"/>
</dbReference>
<dbReference type="KEGG" id="sbae:DSM104329_05121"/>
<dbReference type="Pfam" id="PF02913">
    <property type="entry name" value="FAD-oxidase_C"/>
    <property type="match status" value="1"/>
</dbReference>
<evidence type="ECO:0000256" key="7">
    <source>
        <dbReference type="ARBA" id="ARBA00038897"/>
    </source>
</evidence>
<organism evidence="9 10">
    <name type="scientific">Capillimicrobium parvum</name>
    <dbReference type="NCBI Taxonomy" id="2884022"/>
    <lineage>
        <taxon>Bacteria</taxon>
        <taxon>Bacillati</taxon>
        <taxon>Actinomycetota</taxon>
        <taxon>Thermoleophilia</taxon>
        <taxon>Solirubrobacterales</taxon>
        <taxon>Capillimicrobiaceae</taxon>
        <taxon>Capillimicrobium</taxon>
    </lineage>
</organism>
<dbReference type="InterPro" id="IPR016171">
    <property type="entry name" value="Vanillyl_alc_oxidase_C-sub2"/>
</dbReference>
<dbReference type="InterPro" id="IPR016166">
    <property type="entry name" value="FAD-bd_PCMH"/>
</dbReference>
<evidence type="ECO:0000256" key="5">
    <source>
        <dbReference type="ARBA" id="ARBA00022946"/>
    </source>
</evidence>
<evidence type="ECO:0000256" key="1">
    <source>
        <dbReference type="ARBA" id="ARBA00001974"/>
    </source>
</evidence>
<dbReference type="FunFam" id="3.30.465.10:FF:000016">
    <property type="entry name" value="probable D-lactate dehydrogenase, mitochondrial"/>
    <property type="match status" value="1"/>
</dbReference>
<evidence type="ECO:0000256" key="2">
    <source>
        <dbReference type="ARBA" id="ARBA00008000"/>
    </source>
</evidence>
<dbReference type="PROSITE" id="PS51387">
    <property type="entry name" value="FAD_PCMH"/>
    <property type="match status" value="1"/>
</dbReference>
<sequence length="463" mass="48116">MTAGQHADSGALVADLQAAIGDARRVSTSESVLRTHGEPLMADMPPAPPDVVVFARSRDDVVAVLALAREHGAPVVAFGAGSGLEGESLAPRGGISLDLTGLDRIEIRPADLQATVGAGVTRKALDRATGEHGLWFPVDPGADATLGGMAATNASGTTTVRYGSMRQNVLGLEVVLADGRVVRTGSRTVKTSAGYELGQLFVGSEGTLGIITEVTLRLYGIPEHVVAVRAPFPDIEAACRCAAALVATGVSVIRCELVDASTIEMVNAYRGTRLPADVHLFLEFGGSREGVEGDVAATRDLAAEFGCTDLQASSAWAERQELWAARHDALYATQHANLGKAMFGTDTCVPVSELPGAVAYARGLIAAAGLEASIVGHVGDGNYHALIAVDPRDEDEVARAHAVRGQIVRDALARGGTCSGEHGIGMGKMGYLEIEHGDLIPLMRGIKELLDPAGILNPGKIFD</sequence>
<dbReference type="Proteomes" id="UP001162834">
    <property type="component" value="Chromosome"/>
</dbReference>
<evidence type="ECO:0000259" key="8">
    <source>
        <dbReference type="PROSITE" id="PS51387"/>
    </source>
</evidence>
<evidence type="ECO:0000313" key="10">
    <source>
        <dbReference type="Proteomes" id="UP001162834"/>
    </source>
</evidence>
<name>A0A9E6Y3A3_9ACTN</name>
<reference evidence="9" key="1">
    <citation type="journal article" date="2022" name="Int. J. Syst. Evol. Microbiol.">
        <title>Pseudomonas aegrilactucae sp. nov. and Pseudomonas morbosilactucae sp. nov., pathogens causing bacterial rot of lettuce in Japan.</title>
        <authorList>
            <person name="Sawada H."/>
            <person name="Fujikawa T."/>
            <person name="Satou M."/>
        </authorList>
    </citation>
    <scope>NUCLEOTIDE SEQUENCE</scope>
    <source>
        <strain evidence="9">0166_1</strain>
    </source>
</reference>
<dbReference type="EMBL" id="CP087164">
    <property type="protein sequence ID" value="UGS38691.1"/>
    <property type="molecule type" value="Genomic_DNA"/>
</dbReference>
<keyword evidence="6 9" id="KW-0560">Oxidoreductase</keyword>
<accession>A0A9E6Y3A3</accession>
<dbReference type="Gene3D" id="3.30.70.2740">
    <property type="match status" value="1"/>
</dbReference>
<dbReference type="GO" id="GO:0071949">
    <property type="term" value="F:FAD binding"/>
    <property type="evidence" value="ECO:0007669"/>
    <property type="project" value="InterPro"/>
</dbReference>
<dbReference type="GO" id="GO:0004458">
    <property type="term" value="F:D-lactate dehydrogenase (cytochrome) activity"/>
    <property type="evidence" value="ECO:0007669"/>
    <property type="project" value="UniProtKB-EC"/>
</dbReference>
<evidence type="ECO:0000256" key="4">
    <source>
        <dbReference type="ARBA" id="ARBA00022827"/>
    </source>
</evidence>
<dbReference type="RefSeq" id="WP_259312708.1">
    <property type="nucleotide sequence ID" value="NZ_CP087164.1"/>
</dbReference>
<dbReference type="InterPro" id="IPR006094">
    <property type="entry name" value="Oxid_FAD_bind_N"/>
</dbReference>
<keyword evidence="10" id="KW-1185">Reference proteome</keyword>
<dbReference type="InterPro" id="IPR016164">
    <property type="entry name" value="FAD-linked_Oxase-like_C"/>
</dbReference>
<dbReference type="InterPro" id="IPR004113">
    <property type="entry name" value="FAD-bd_oxidored_4_C"/>
</dbReference>
<dbReference type="EC" id="1.1.2.4" evidence="7"/>
<dbReference type="Gene3D" id="1.10.45.10">
    <property type="entry name" value="Vanillyl-alcohol Oxidase, Chain A, domain 4"/>
    <property type="match status" value="1"/>
</dbReference>
<dbReference type="GO" id="GO:1903457">
    <property type="term" value="P:lactate catabolic process"/>
    <property type="evidence" value="ECO:0007669"/>
    <property type="project" value="TreeGrafter"/>
</dbReference>
<dbReference type="SUPFAM" id="SSF56176">
    <property type="entry name" value="FAD-binding/transporter-associated domain-like"/>
    <property type="match status" value="1"/>
</dbReference>
<keyword evidence="3" id="KW-0285">Flavoprotein</keyword>
<evidence type="ECO:0000256" key="3">
    <source>
        <dbReference type="ARBA" id="ARBA00022630"/>
    </source>
</evidence>
<dbReference type="AlphaFoldDB" id="A0A9E6Y3A3"/>
<gene>
    <name evidence="9" type="ORF">DSM104329_05121</name>
</gene>
<dbReference type="GO" id="GO:0008720">
    <property type="term" value="F:D-lactate dehydrogenase (NAD+) activity"/>
    <property type="evidence" value="ECO:0007669"/>
    <property type="project" value="TreeGrafter"/>
</dbReference>
<keyword evidence="5" id="KW-0809">Transit peptide</keyword>
<protein>
    <recommendedName>
        <fullName evidence="7">D-lactate dehydrogenase (cytochrome)</fullName>
        <ecNumber evidence="7">1.1.2.4</ecNumber>
    </recommendedName>
</protein>
<dbReference type="Gene3D" id="3.30.465.10">
    <property type="match status" value="1"/>
</dbReference>
<dbReference type="Pfam" id="PF01565">
    <property type="entry name" value="FAD_binding_4"/>
    <property type="match status" value="1"/>
</dbReference>
<evidence type="ECO:0000313" key="9">
    <source>
        <dbReference type="EMBL" id="UGS38691.1"/>
    </source>
</evidence>
<dbReference type="FunFam" id="1.10.45.10:FF:000001">
    <property type="entry name" value="D-lactate dehydrogenase mitochondrial"/>
    <property type="match status" value="1"/>
</dbReference>
<dbReference type="SUPFAM" id="SSF55103">
    <property type="entry name" value="FAD-linked oxidases, C-terminal domain"/>
    <property type="match status" value="1"/>
</dbReference>
<dbReference type="FunFam" id="3.30.70.2740:FF:000001">
    <property type="entry name" value="D-lactate dehydrogenase mitochondrial"/>
    <property type="match status" value="1"/>
</dbReference>
<comment type="similarity">
    <text evidence="2">Belongs to the FAD-binding oxidoreductase/transferase type 4 family.</text>
</comment>
<feature type="domain" description="FAD-binding PCMH-type" evidence="8">
    <location>
        <begin position="44"/>
        <end position="221"/>
    </location>
</feature>
<dbReference type="PANTHER" id="PTHR11748">
    <property type="entry name" value="D-LACTATE DEHYDROGENASE"/>
    <property type="match status" value="1"/>
</dbReference>
<keyword evidence="4" id="KW-0274">FAD</keyword>
<comment type="cofactor">
    <cofactor evidence="1">
        <name>FAD</name>
        <dbReference type="ChEBI" id="CHEBI:57692"/>
    </cofactor>
</comment>
<proteinExistence type="inferred from homology"/>
<dbReference type="InterPro" id="IPR016169">
    <property type="entry name" value="FAD-bd_PCMH_sub2"/>
</dbReference>
<dbReference type="PANTHER" id="PTHR11748:SF111">
    <property type="entry name" value="D-LACTATE DEHYDROGENASE, MITOCHONDRIAL-RELATED"/>
    <property type="match status" value="1"/>
</dbReference>